<dbReference type="EMBL" id="JACIDX010000008">
    <property type="protein sequence ID" value="MBB3955438.1"/>
    <property type="molecule type" value="Genomic_DNA"/>
</dbReference>
<organism evidence="3 4">
    <name type="scientific">Novosphingobium sediminicola</name>
    <dbReference type="NCBI Taxonomy" id="563162"/>
    <lineage>
        <taxon>Bacteria</taxon>
        <taxon>Pseudomonadati</taxon>
        <taxon>Pseudomonadota</taxon>
        <taxon>Alphaproteobacteria</taxon>
        <taxon>Sphingomonadales</taxon>
        <taxon>Sphingomonadaceae</taxon>
        <taxon>Novosphingobium</taxon>
    </lineage>
</organism>
<feature type="chain" id="PRO_5031517222" evidence="2">
    <location>
        <begin position="29"/>
        <end position="324"/>
    </location>
</feature>
<dbReference type="SUPFAM" id="SSF48452">
    <property type="entry name" value="TPR-like"/>
    <property type="match status" value="1"/>
</dbReference>
<evidence type="ECO:0000313" key="3">
    <source>
        <dbReference type="EMBL" id="MBB3955438.1"/>
    </source>
</evidence>
<dbReference type="Gene3D" id="1.25.40.10">
    <property type="entry name" value="Tetratricopeptide repeat domain"/>
    <property type="match status" value="1"/>
</dbReference>
<keyword evidence="2" id="KW-0732">Signal</keyword>
<name>A0A7W6G6L5_9SPHN</name>
<evidence type="ECO:0000313" key="4">
    <source>
        <dbReference type="Proteomes" id="UP000548867"/>
    </source>
</evidence>
<dbReference type="RefSeq" id="WP_246404536.1">
    <property type="nucleotide sequence ID" value="NZ_JACIDX010000008.1"/>
</dbReference>
<gene>
    <name evidence="3" type="ORF">GGR38_002392</name>
</gene>
<protein>
    <submittedName>
        <fullName evidence="3">TolA-binding protein</fullName>
    </submittedName>
</protein>
<feature type="coiled-coil region" evidence="1">
    <location>
        <begin position="97"/>
        <end position="124"/>
    </location>
</feature>
<feature type="signal peptide" evidence="2">
    <location>
        <begin position="1"/>
        <end position="28"/>
    </location>
</feature>
<proteinExistence type="predicted"/>
<dbReference type="InterPro" id="IPR011990">
    <property type="entry name" value="TPR-like_helical_dom_sf"/>
</dbReference>
<comment type="caution">
    <text evidence="3">The sequence shown here is derived from an EMBL/GenBank/DDBJ whole genome shotgun (WGS) entry which is preliminary data.</text>
</comment>
<reference evidence="3 4" key="1">
    <citation type="submission" date="2020-08" db="EMBL/GenBank/DDBJ databases">
        <title>Genomic Encyclopedia of Type Strains, Phase IV (KMG-IV): sequencing the most valuable type-strain genomes for metagenomic binning, comparative biology and taxonomic classification.</title>
        <authorList>
            <person name="Goeker M."/>
        </authorList>
    </citation>
    <scope>NUCLEOTIDE SEQUENCE [LARGE SCALE GENOMIC DNA]</scope>
    <source>
        <strain evidence="3 4">DSM 27057</strain>
    </source>
</reference>
<keyword evidence="4" id="KW-1185">Reference proteome</keyword>
<keyword evidence="1" id="KW-0175">Coiled coil</keyword>
<dbReference type="AlphaFoldDB" id="A0A7W6G6L5"/>
<accession>A0A7W6G6L5</accession>
<evidence type="ECO:0000256" key="1">
    <source>
        <dbReference type="SAM" id="Coils"/>
    </source>
</evidence>
<evidence type="ECO:0000256" key="2">
    <source>
        <dbReference type="SAM" id="SignalP"/>
    </source>
</evidence>
<sequence>MMYKQRIRLAGVALAALLWTGSAIPAQAQEGTAGEIRMRKLEAEVRALQRQVFPGGDTKLFGQQAPNPAPGAAPAVAAEAPAVPPANTALTDILARLSAVESQNARLTAQVEELTNHVHQLEGARPAANAPVEQGAAVAAPEPAPPAVAEPAPAPRPVVKPAPAPAPVAAPVAKPAPAPASRVTAVKAITKPSTGDAGEDEYSYGYKLWEAKFFPEAQQQLKLYLDQYPKHKRVSYARNLLGRAYLDDGKPRDAAPWFLQNYQSDKKGARASDSLLYLSEAMIELKDINRACIALGEFADGYPADAGGRLKSAYDGIRAKVKCN</sequence>
<dbReference type="Proteomes" id="UP000548867">
    <property type="component" value="Unassembled WGS sequence"/>
</dbReference>